<feature type="compositionally biased region" description="Basic and acidic residues" evidence="4">
    <location>
        <begin position="192"/>
        <end position="202"/>
    </location>
</feature>
<comment type="similarity">
    <text evidence="1 3">Belongs to the Cu-Zn superoxide dismutase family.</text>
</comment>
<keyword evidence="5" id="KW-0732">Signal</keyword>
<keyword evidence="3" id="KW-0479">Metal-binding</keyword>
<dbReference type="PROSITE" id="PS51257">
    <property type="entry name" value="PROKAR_LIPOPROTEIN"/>
    <property type="match status" value="1"/>
</dbReference>
<proteinExistence type="inferred from homology"/>
<comment type="catalytic activity">
    <reaction evidence="3">
        <text>2 superoxide + 2 H(+) = H2O2 + O2</text>
        <dbReference type="Rhea" id="RHEA:20696"/>
        <dbReference type="ChEBI" id="CHEBI:15378"/>
        <dbReference type="ChEBI" id="CHEBI:15379"/>
        <dbReference type="ChEBI" id="CHEBI:16240"/>
        <dbReference type="ChEBI" id="CHEBI:18421"/>
        <dbReference type="EC" id="1.15.1.1"/>
    </reaction>
</comment>
<dbReference type="SUPFAM" id="SSF49329">
    <property type="entry name" value="Cu,Zn superoxide dismutase-like"/>
    <property type="match status" value="1"/>
</dbReference>
<comment type="function">
    <text evidence="2">Destroys radicals which are normally produced within the cells and which are toxic to biological systems. May play a role in favoring mycobacterial survival in phagocytes.</text>
</comment>
<evidence type="ECO:0000256" key="4">
    <source>
        <dbReference type="SAM" id="MobiDB-lite"/>
    </source>
</evidence>
<keyword evidence="8" id="KW-1185">Reference proteome</keyword>
<dbReference type="EC" id="1.15.1.1" evidence="3"/>
<dbReference type="Proteomes" id="UP000040453">
    <property type="component" value="Unassembled WGS sequence"/>
</dbReference>
<comment type="cofactor">
    <cofactor evidence="3">
        <name>Cu cation</name>
        <dbReference type="ChEBI" id="CHEBI:23378"/>
    </cofactor>
    <text evidence="3">Binds 1 copper ion per subunit.</text>
</comment>
<dbReference type="PANTHER" id="PTHR10003">
    <property type="entry name" value="SUPEROXIDE DISMUTASE CU-ZN -RELATED"/>
    <property type="match status" value="1"/>
</dbReference>
<keyword evidence="3" id="KW-0862">Zinc</keyword>
<evidence type="ECO:0000256" key="5">
    <source>
        <dbReference type="SAM" id="SignalP"/>
    </source>
</evidence>
<dbReference type="InterPro" id="IPR018152">
    <property type="entry name" value="SOD_Cu/Zn_BS"/>
</dbReference>
<dbReference type="GO" id="GO:0004784">
    <property type="term" value="F:superoxide dismutase activity"/>
    <property type="evidence" value="ECO:0007669"/>
    <property type="project" value="UniProtKB-EC"/>
</dbReference>
<evidence type="ECO:0000313" key="7">
    <source>
        <dbReference type="EMBL" id="CEI81502.1"/>
    </source>
</evidence>
<feature type="chain" id="PRO_5039449392" description="Superoxide dismutase [Cu-Zn]" evidence="5">
    <location>
        <begin position="26"/>
        <end position="202"/>
    </location>
</feature>
<dbReference type="InterPro" id="IPR036423">
    <property type="entry name" value="SOD-like_Cu/Zn_dom_sf"/>
</dbReference>
<gene>
    <name evidence="7" type="primary">yojM</name>
    <name evidence="7" type="ORF">BN997_01325</name>
</gene>
<feature type="domain" description="Superoxide dismutase copper/zinc binding" evidence="6">
    <location>
        <begin position="43"/>
        <end position="173"/>
    </location>
</feature>
<organism evidence="7 8">
    <name type="scientific">Oceanobacillus oncorhynchi</name>
    <dbReference type="NCBI Taxonomy" id="545501"/>
    <lineage>
        <taxon>Bacteria</taxon>
        <taxon>Bacillati</taxon>
        <taxon>Bacillota</taxon>
        <taxon>Bacilli</taxon>
        <taxon>Bacillales</taxon>
        <taxon>Bacillaceae</taxon>
        <taxon>Oceanobacillus</taxon>
    </lineage>
</organism>
<accession>A0A0A1MPD6</accession>
<sequence>MRRRNKKLWMLSLMMLFFLSGCLLPHENSETLEMYNADGDRVGTARLNETDGGVSVNVEVEGLSPGFHAIHVHEYGKCEGPDFSSSGNHFNPDGKDHGLMQTDGPHVGDLPNIEADADGAVQEELIINEATLKKGKNSLTADNGTSLIIHDGVDDGMSQPAGNSGDRIVCGVISGDSQSGEEQDAPTDPTENNDKQKNEENG</sequence>
<dbReference type="AlphaFoldDB" id="A0A0A1MPD6"/>
<dbReference type="GO" id="GO:0005507">
    <property type="term" value="F:copper ion binding"/>
    <property type="evidence" value="ECO:0007669"/>
    <property type="project" value="InterPro"/>
</dbReference>
<reference evidence="7 8" key="1">
    <citation type="submission" date="2014-11" db="EMBL/GenBank/DDBJ databases">
        <authorList>
            <person name="Urmite Genomes Urmite Genomes"/>
        </authorList>
    </citation>
    <scope>NUCLEOTIDE SEQUENCE [LARGE SCALE GENOMIC DNA]</scope>
    <source>
        <strain evidence="7 8">Oc5</strain>
    </source>
</reference>
<dbReference type="InterPro" id="IPR024134">
    <property type="entry name" value="SOD_Cu/Zn_/chaperone"/>
</dbReference>
<evidence type="ECO:0000259" key="6">
    <source>
        <dbReference type="Pfam" id="PF00080"/>
    </source>
</evidence>
<dbReference type="Pfam" id="PF00080">
    <property type="entry name" value="Sod_Cu"/>
    <property type="match status" value="1"/>
</dbReference>
<dbReference type="PRINTS" id="PR00068">
    <property type="entry name" value="CUZNDISMTASE"/>
</dbReference>
<keyword evidence="3" id="KW-0560">Oxidoreductase</keyword>
<dbReference type="STRING" id="545501.BN997_01325"/>
<dbReference type="Gene3D" id="2.60.40.200">
    <property type="entry name" value="Superoxide dismutase, copper/zinc binding domain"/>
    <property type="match status" value="1"/>
</dbReference>
<dbReference type="CDD" id="cd00305">
    <property type="entry name" value="Cu-Zn_Superoxide_Dismutase"/>
    <property type="match status" value="1"/>
</dbReference>
<evidence type="ECO:0000256" key="3">
    <source>
        <dbReference type="RuleBase" id="RU000393"/>
    </source>
</evidence>
<evidence type="ECO:0000313" key="8">
    <source>
        <dbReference type="Proteomes" id="UP000040453"/>
    </source>
</evidence>
<feature type="signal peptide" evidence="5">
    <location>
        <begin position="1"/>
        <end position="25"/>
    </location>
</feature>
<dbReference type="InterPro" id="IPR001424">
    <property type="entry name" value="SOD_Cu_Zn_dom"/>
</dbReference>
<dbReference type="RefSeq" id="WP_246529002.1">
    <property type="nucleotide sequence ID" value="NZ_CAXOIH010000012.1"/>
</dbReference>
<protein>
    <recommendedName>
        <fullName evidence="3">Superoxide dismutase [Cu-Zn]</fullName>
        <ecNumber evidence="3">1.15.1.1</ecNumber>
    </recommendedName>
</protein>
<evidence type="ECO:0000256" key="2">
    <source>
        <dbReference type="ARBA" id="ARBA00024900"/>
    </source>
</evidence>
<name>A0A0A1MPD6_9BACI</name>
<comment type="cofactor">
    <cofactor evidence="3">
        <name>Zn(2+)</name>
        <dbReference type="ChEBI" id="CHEBI:29105"/>
    </cofactor>
    <text evidence="3">Binds 1 zinc ion per subunit.</text>
</comment>
<keyword evidence="3" id="KW-0186">Copper</keyword>
<dbReference type="PROSITE" id="PS00332">
    <property type="entry name" value="SOD_CU_ZN_2"/>
    <property type="match status" value="1"/>
</dbReference>
<dbReference type="EMBL" id="CDGG01000001">
    <property type="protein sequence ID" value="CEI81502.1"/>
    <property type="molecule type" value="Genomic_DNA"/>
</dbReference>
<feature type="region of interest" description="Disordered" evidence="4">
    <location>
        <begin position="154"/>
        <end position="202"/>
    </location>
</feature>
<evidence type="ECO:0000256" key="1">
    <source>
        <dbReference type="ARBA" id="ARBA00010457"/>
    </source>
</evidence>